<reference evidence="4" key="2">
    <citation type="submission" date="2017-02" db="UniProtKB">
        <authorList>
            <consortium name="WormBaseParasite"/>
        </authorList>
    </citation>
    <scope>IDENTIFICATION</scope>
</reference>
<dbReference type="PANTHER" id="PTHR11188:SF3">
    <property type="entry name" value="ARRESTIN C-TERMINAL-LIKE DOMAIN-CONTAINING PROTEIN"/>
    <property type="match status" value="1"/>
</dbReference>
<sequence>VYFDQDFILLERPPGKPEPGHFTWIGGFPYTLPFECPLPKGCPMSYEGPYAFIRYFIKASLIHEEDDGGTKEYYVKKAFSIIPPSEGYLLKGELVVVNQLALYGSCCCKGKISVELSLPKTGYLPGEVVVGKLKIGNKYPRDILQHVEIRLVDRVIRIGAPEKSATSPYRTLYYRKNQPTKIAKGTKDIQNDDFYLLTIPAVCPSTKGDVDALKNEVHSLSPSTAVIESPSTATLRFRKLPFIKIEYAIQVSLGNIVLLEVPITVGELPTNDPTTVLKSFVGGPQPIQEAEETERISVGGPFMYTPVYPMMANSSSDNESRPKNDGFPNSICAVTEEATKRRDITSSPMDGTVAINLERVCKKSSPEDSVGTELHVGYHDKLAVIYVISSIKLMIHNSDGAFN</sequence>
<dbReference type="Pfam" id="PF02752">
    <property type="entry name" value="Arrestin_C"/>
    <property type="match status" value="1"/>
</dbReference>
<dbReference type="STRING" id="6313.A0A0K0D2B0"/>
<dbReference type="GO" id="GO:0005737">
    <property type="term" value="C:cytoplasm"/>
    <property type="evidence" value="ECO:0007669"/>
    <property type="project" value="TreeGrafter"/>
</dbReference>
<evidence type="ECO:0000313" key="4">
    <source>
        <dbReference type="WBParaSite" id="ACAC_0000420501-mRNA-1"/>
    </source>
</evidence>
<keyword evidence="3" id="KW-1185">Reference proteome</keyword>
<dbReference type="WBParaSite" id="ACAC_0000420501-mRNA-1">
    <property type="protein sequence ID" value="ACAC_0000420501-mRNA-1"/>
    <property type="gene ID" value="ACAC_0000420501"/>
</dbReference>
<evidence type="ECO:0000259" key="2">
    <source>
        <dbReference type="SMART" id="SM01017"/>
    </source>
</evidence>
<accession>A0A0K0D2B0</accession>
<feature type="domain" description="Arrestin C-terminal-like" evidence="2">
    <location>
        <begin position="108"/>
        <end position="270"/>
    </location>
</feature>
<dbReference type="PANTHER" id="PTHR11188">
    <property type="entry name" value="ARRESTIN DOMAIN CONTAINING PROTEIN"/>
    <property type="match status" value="1"/>
</dbReference>
<dbReference type="InterPro" id="IPR014752">
    <property type="entry name" value="Arrestin-like_C"/>
</dbReference>
<comment type="similarity">
    <text evidence="1">Belongs to the arrestin family.</text>
</comment>
<dbReference type="InterPro" id="IPR014756">
    <property type="entry name" value="Ig_E-set"/>
</dbReference>
<name>A0A0K0D2B0_ANGCA</name>
<dbReference type="GO" id="GO:0015031">
    <property type="term" value="P:protein transport"/>
    <property type="evidence" value="ECO:0007669"/>
    <property type="project" value="TreeGrafter"/>
</dbReference>
<organism evidence="3 4">
    <name type="scientific">Angiostrongylus cantonensis</name>
    <name type="common">Rat lungworm</name>
    <dbReference type="NCBI Taxonomy" id="6313"/>
    <lineage>
        <taxon>Eukaryota</taxon>
        <taxon>Metazoa</taxon>
        <taxon>Ecdysozoa</taxon>
        <taxon>Nematoda</taxon>
        <taxon>Chromadorea</taxon>
        <taxon>Rhabditida</taxon>
        <taxon>Rhabditina</taxon>
        <taxon>Rhabditomorpha</taxon>
        <taxon>Strongyloidea</taxon>
        <taxon>Metastrongylidae</taxon>
        <taxon>Angiostrongylus</taxon>
    </lineage>
</organism>
<dbReference type="InterPro" id="IPR011021">
    <property type="entry name" value="Arrestin-like_N"/>
</dbReference>
<dbReference type="Gene3D" id="2.60.40.640">
    <property type="match status" value="2"/>
</dbReference>
<dbReference type="InterPro" id="IPR011022">
    <property type="entry name" value="Arrestin_C-like"/>
</dbReference>
<dbReference type="AlphaFoldDB" id="A0A0K0D2B0"/>
<dbReference type="Proteomes" id="UP000035642">
    <property type="component" value="Unassembled WGS sequence"/>
</dbReference>
<protein>
    <submittedName>
        <fullName evidence="4">Arrestin_C domain-containing protein</fullName>
    </submittedName>
</protein>
<dbReference type="SMART" id="SM01017">
    <property type="entry name" value="Arrestin_C"/>
    <property type="match status" value="1"/>
</dbReference>
<evidence type="ECO:0000313" key="3">
    <source>
        <dbReference type="Proteomes" id="UP000035642"/>
    </source>
</evidence>
<reference evidence="3" key="1">
    <citation type="submission" date="2012-09" db="EMBL/GenBank/DDBJ databases">
        <authorList>
            <person name="Martin A.A."/>
        </authorList>
    </citation>
    <scope>NUCLEOTIDE SEQUENCE</scope>
</reference>
<dbReference type="Pfam" id="PF00339">
    <property type="entry name" value="Arrestin_N"/>
    <property type="match status" value="1"/>
</dbReference>
<evidence type="ECO:0000256" key="1">
    <source>
        <dbReference type="ARBA" id="ARBA00005298"/>
    </source>
</evidence>
<dbReference type="InterPro" id="IPR050357">
    <property type="entry name" value="Arrestin_domain-protein"/>
</dbReference>
<proteinExistence type="inferred from homology"/>
<dbReference type="SUPFAM" id="SSF81296">
    <property type="entry name" value="E set domains"/>
    <property type="match status" value="1"/>
</dbReference>